<feature type="repeat" description="WD" evidence="7">
    <location>
        <begin position="44"/>
        <end position="75"/>
    </location>
</feature>
<organism evidence="9 10">
    <name type="scientific">Parascaris equorum</name>
    <name type="common">Equine roundworm</name>
    <dbReference type="NCBI Taxonomy" id="6256"/>
    <lineage>
        <taxon>Eukaryota</taxon>
        <taxon>Metazoa</taxon>
        <taxon>Ecdysozoa</taxon>
        <taxon>Nematoda</taxon>
        <taxon>Chromadorea</taxon>
        <taxon>Rhabditida</taxon>
        <taxon>Spirurina</taxon>
        <taxon>Ascaridomorpha</taxon>
        <taxon>Ascaridoidea</taxon>
        <taxon>Ascarididae</taxon>
        <taxon>Parascaris</taxon>
    </lineage>
</organism>
<protein>
    <recommendedName>
        <fullName evidence="2">Intraflagellar transport protein 122 homolog</fullName>
    </recommendedName>
</protein>
<dbReference type="AlphaFoldDB" id="A0A914RFV7"/>
<sequence length="107" mass="11819">MLVDDHICCVYDLAFKPDGSELLVAADTKVLIYDGSDGTLLQSLKGHKDLVYAVAFSYNGERFASGSADRSVIIWTEQHEGTLKYTLVYICSIACILHSSIENSLER</sequence>
<evidence type="ECO:0000256" key="4">
    <source>
        <dbReference type="ARBA" id="ARBA00022737"/>
    </source>
</evidence>
<dbReference type="SMART" id="SM00320">
    <property type="entry name" value="WD40"/>
    <property type="match status" value="2"/>
</dbReference>
<dbReference type="SUPFAM" id="SSF50978">
    <property type="entry name" value="WD40 repeat-like"/>
    <property type="match status" value="1"/>
</dbReference>
<dbReference type="InterPro" id="IPR015943">
    <property type="entry name" value="WD40/YVTN_repeat-like_dom_sf"/>
</dbReference>
<dbReference type="Gene3D" id="2.130.10.10">
    <property type="entry name" value="YVTN repeat-like/Quinoprotein amine dehydrogenase"/>
    <property type="match status" value="1"/>
</dbReference>
<dbReference type="PANTHER" id="PTHR12764:SF4">
    <property type="entry name" value="INTRAFLAGELLAR TRANSPORT PROTEIN 122 HOMOLOG"/>
    <property type="match status" value="1"/>
</dbReference>
<keyword evidence="6" id="KW-0966">Cell projection</keyword>
<dbReference type="InterPro" id="IPR001680">
    <property type="entry name" value="WD40_rpt"/>
</dbReference>
<dbReference type="PROSITE" id="PS50082">
    <property type="entry name" value="WD_REPEATS_2"/>
    <property type="match status" value="1"/>
</dbReference>
<dbReference type="PROSITE" id="PS50294">
    <property type="entry name" value="WD_REPEATS_REGION"/>
    <property type="match status" value="1"/>
</dbReference>
<keyword evidence="5" id="KW-0969">Cilium</keyword>
<dbReference type="InterPro" id="IPR056153">
    <property type="entry name" value="Beta-prop_IFT122_1st"/>
</dbReference>
<reference evidence="10" key="1">
    <citation type="submission" date="2022-11" db="UniProtKB">
        <authorList>
            <consortium name="WormBaseParasite"/>
        </authorList>
    </citation>
    <scope>IDENTIFICATION</scope>
</reference>
<dbReference type="Proteomes" id="UP000887564">
    <property type="component" value="Unplaced"/>
</dbReference>
<evidence type="ECO:0000256" key="2">
    <source>
        <dbReference type="ARBA" id="ARBA00019442"/>
    </source>
</evidence>
<evidence type="ECO:0000256" key="1">
    <source>
        <dbReference type="ARBA" id="ARBA00004138"/>
    </source>
</evidence>
<evidence type="ECO:0000259" key="8">
    <source>
        <dbReference type="Pfam" id="PF23381"/>
    </source>
</evidence>
<dbReference type="PANTHER" id="PTHR12764">
    <property type="entry name" value="WD REPEAT DOMAIN-RELATED"/>
    <property type="match status" value="1"/>
</dbReference>
<keyword evidence="4" id="KW-0677">Repeat</keyword>
<evidence type="ECO:0000256" key="5">
    <source>
        <dbReference type="ARBA" id="ARBA00023069"/>
    </source>
</evidence>
<proteinExistence type="predicted"/>
<accession>A0A914RFV7</accession>
<dbReference type="InterPro" id="IPR036322">
    <property type="entry name" value="WD40_repeat_dom_sf"/>
</dbReference>
<dbReference type="GO" id="GO:0030991">
    <property type="term" value="C:intraciliary transport particle A"/>
    <property type="evidence" value="ECO:0007669"/>
    <property type="project" value="TreeGrafter"/>
</dbReference>
<comment type="subcellular location">
    <subcellularLocation>
        <location evidence="1">Cell projection</location>
        <location evidence="1">Cilium</location>
    </subcellularLocation>
</comment>
<dbReference type="Pfam" id="PF23381">
    <property type="entry name" value="Beta-prop_IFT122_1st"/>
    <property type="match status" value="1"/>
</dbReference>
<evidence type="ECO:0000313" key="10">
    <source>
        <dbReference type="WBParaSite" id="PEQ_0000547101-mRNA-1"/>
    </source>
</evidence>
<name>A0A914RFV7_PAREQ</name>
<evidence type="ECO:0000256" key="3">
    <source>
        <dbReference type="ARBA" id="ARBA00022574"/>
    </source>
</evidence>
<dbReference type="GO" id="GO:0061512">
    <property type="term" value="P:protein localization to cilium"/>
    <property type="evidence" value="ECO:0007669"/>
    <property type="project" value="TreeGrafter"/>
</dbReference>
<evidence type="ECO:0000256" key="6">
    <source>
        <dbReference type="ARBA" id="ARBA00023273"/>
    </source>
</evidence>
<dbReference type="GO" id="GO:0097730">
    <property type="term" value="C:non-motile cilium"/>
    <property type="evidence" value="ECO:0007669"/>
    <property type="project" value="TreeGrafter"/>
</dbReference>
<keyword evidence="3 7" id="KW-0853">WD repeat</keyword>
<dbReference type="WBParaSite" id="PEQ_0000547101-mRNA-1">
    <property type="protein sequence ID" value="PEQ_0000547101-mRNA-1"/>
    <property type="gene ID" value="PEQ_0000547101"/>
</dbReference>
<evidence type="ECO:0000256" key="7">
    <source>
        <dbReference type="PROSITE-ProRule" id="PRU00221"/>
    </source>
</evidence>
<evidence type="ECO:0000313" key="9">
    <source>
        <dbReference type="Proteomes" id="UP000887564"/>
    </source>
</evidence>
<dbReference type="InterPro" id="IPR039857">
    <property type="entry name" value="Ift122/121"/>
</dbReference>
<feature type="domain" description="IFT122 first beta-propeller" evidence="8">
    <location>
        <begin position="7"/>
        <end position="102"/>
    </location>
</feature>
<dbReference type="GO" id="GO:0035721">
    <property type="term" value="P:intraciliary retrograde transport"/>
    <property type="evidence" value="ECO:0007669"/>
    <property type="project" value="TreeGrafter"/>
</dbReference>
<keyword evidence="9" id="KW-1185">Reference proteome</keyword>
<dbReference type="GO" id="GO:1905515">
    <property type="term" value="P:non-motile cilium assembly"/>
    <property type="evidence" value="ECO:0007669"/>
    <property type="project" value="TreeGrafter"/>
</dbReference>